<proteinExistence type="predicted"/>
<dbReference type="EMBL" id="MT631313">
    <property type="protein sequence ID" value="QNO48159.1"/>
    <property type="molecule type" value="Genomic_DNA"/>
</dbReference>
<dbReference type="AlphaFoldDB" id="A0A7G9YIZ2"/>
<name>A0A7G9YIZ2_9EURY</name>
<dbReference type="EMBL" id="MT631284">
    <property type="protein sequence ID" value="QNO47976.1"/>
    <property type="molecule type" value="Genomic_DNA"/>
</dbReference>
<evidence type="ECO:0000313" key="1">
    <source>
        <dbReference type="EMBL" id="QNO47976.1"/>
    </source>
</evidence>
<accession>A0A7G9YIZ2</accession>
<reference evidence="1" key="1">
    <citation type="submission" date="2020-06" db="EMBL/GenBank/DDBJ databases">
        <title>Unique genomic features of the anaerobic methanotrophic archaea.</title>
        <authorList>
            <person name="Chadwick G.L."/>
            <person name="Skennerton C.T."/>
            <person name="Laso-Perez R."/>
            <person name="Leu A.O."/>
            <person name="Speth D.R."/>
            <person name="Yu H."/>
            <person name="Morgan-Lang C."/>
            <person name="Hatzenpichler R."/>
            <person name="Goudeau D."/>
            <person name="Malmstrom R."/>
            <person name="Brazelton W.J."/>
            <person name="Woyke T."/>
            <person name="Hallam S.J."/>
            <person name="Tyson G.W."/>
            <person name="Wegener G."/>
            <person name="Boetius A."/>
            <person name="Orphan V."/>
        </authorList>
    </citation>
    <scope>NUCLEOTIDE SEQUENCE</scope>
</reference>
<evidence type="ECO:0000313" key="2">
    <source>
        <dbReference type="EMBL" id="QNO48159.1"/>
    </source>
</evidence>
<sequence length="69" mass="7781">MRFTLQPVKGTGFINRAELLEEMVAELEETESTIGYALYGKRRIGNNATTLRKQSNRINKVYVLGISSC</sequence>
<protein>
    <submittedName>
        <fullName evidence="1">Uncharacterized protein</fullName>
    </submittedName>
</protein>
<organism evidence="1">
    <name type="scientific">Candidatus Methanogaster sp. ANME-2c ERB4</name>
    <dbReference type="NCBI Taxonomy" id="2759911"/>
    <lineage>
        <taxon>Archaea</taxon>
        <taxon>Methanobacteriati</taxon>
        <taxon>Methanobacteriota</taxon>
        <taxon>Stenosarchaea group</taxon>
        <taxon>Methanomicrobia</taxon>
        <taxon>Methanosarcinales</taxon>
        <taxon>ANME-2 cluster</taxon>
        <taxon>Candidatus Methanogasteraceae</taxon>
        <taxon>Candidatus Methanogaster</taxon>
    </lineage>
</organism>
<gene>
    <name evidence="2" type="ORF">GOJLPIDM_00015</name>
    <name evidence="1" type="ORF">KNONPEEI_00014</name>
</gene>